<evidence type="ECO:0000313" key="3">
    <source>
        <dbReference type="Proteomes" id="UP000324222"/>
    </source>
</evidence>
<dbReference type="Proteomes" id="UP000324222">
    <property type="component" value="Unassembled WGS sequence"/>
</dbReference>
<reference evidence="2 3" key="1">
    <citation type="submission" date="2019-05" db="EMBL/GenBank/DDBJ databases">
        <title>Another draft genome of Portunus trituberculatus and its Hox gene families provides insights of decapod evolution.</title>
        <authorList>
            <person name="Jeong J.-H."/>
            <person name="Song I."/>
            <person name="Kim S."/>
            <person name="Choi T."/>
            <person name="Kim D."/>
            <person name="Ryu S."/>
            <person name="Kim W."/>
        </authorList>
    </citation>
    <scope>NUCLEOTIDE SEQUENCE [LARGE SCALE GENOMIC DNA]</scope>
    <source>
        <tissue evidence="2">Muscle</tissue>
    </source>
</reference>
<evidence type="ECO:0000256" key="1">
    <source>
        <dbReference type="SAM" id="MobiDB-lite"/>
    </source>
</evidence>
<gene>
    <name evidence="2" type="ORF">E2C01_016160</name>
</gene>
<dbReference type="EMBL" id="VSRR010001169">
    <property type="protein sequence ID" value="MPC23121.1"/>
    <property type="molecule type" value="Genomic_DNA"/>
</dbReference>
<accession>A0A5B7DNB8</accession>
<sequence>MAWRGELEVLDLLGKFLVRPFTPFPFCGREAGLRFTARVKHLILRSESVKVVLAGKPAAAAVAAAITASLLYLSDPEKSTAARATHTAKIIGGVGGSRILKELDLDSLERTTTTWSRSHATRSKGKDVEVKGILNTEDLDTPQSTTATVHEKDR</sequence>
<proteinExistence type="predicted"/>
<keyword evidence="3" id="KW-1185">Reference proteome</keyword>
<protein>
    <submittedName>
        <fullName evidence="2">Uncharacterized protein</fullName>
    </submittedName>
</protein>
<feature type="region of interest" description="Disordered" evidence="1">
    <location>
        <begin position="114"/>
        <end position="154"/>
    </location>
</feature>
<name>A0A5B7DNB8_PORTR</name>
<organism evidence="2 3">
    <name type="scientific">Portunus trituberculatus</name>
    <name type="common">Swimming crab</name>
    <name type="synonym">Neptunus trituberculatus</name>
    <dbReference type="NCBI Taxonomy" id="210409"/>
    <lineage>
        <taxon>Eukaryota</taxon>
        <taxon>Metazoa</taxon>
        <taxon>Ecdysozoa</taxon>
        <taxon>Arthropoda</taxon>
        <taxon>Crustacea</taxon>
        <taxon>Multicrustacea</taxon>
        <taxon>Malacostraca</taxon>
        <taxon>Eumalacostraca</taxon>
        <taxon>Eucarida</taxon>
        <taxon>Decapoda</taxon>
        <taxon>Pleocyemata</taxon>
        <taxon>Brachyura</taxon>
        <taxon>Eubrachyura</taxon>
        <taxon>Portunoidea</taxon>
        <taxon>Portunidae</taxon>
        <taxon>Portuninae</taxon>
        <taxon>Portunus</taxon>
    </lineage>
</organism>
<dbReference type="AlphaFoldDB" id="A0A5B7DNB8"/>
<comment type="caution">
    <text evidence="2">The sequence shown here is derived from an EMBL/GenBank/DDBJ whole genome shotgun (WGS) entry which is preliminary data.</text>
</comment>
<evidence type="ECO:0000313" key="2">
    <source>
        <dbReference type="EMBL" id="MPC23121.1"/>
    </source>
</evidence>